<proteinExistence type="predicted"/>
<dbReference type="Proteomes" id="UP000324800">
    <property type="component" value="Unassembled WGS sequence"/>
</dbReference>
<reference evidence="1 2" key="1">
    <citation type="submission" date="2019-03" db="EMBL/GenBank/DDBJ databases">
        <title>Single cell metagenomics reveals metabolic interactions within the superorganism composed of flagellate Streblomastix strix and complex community of Bacteroidetes bacteria on its surface.</title>
        <authorList>
            <person name="Treitli S.C."/>
            <person name="Kolisko M."/>
            <person name="Husnik F."/>
            <person name="Keeling P."/>
            <person name="Hampl V."/>
        </authorList>
    </citation>
    <scope>NUCLEOTIDE SEQUENCE [LARGE SCALE GENOMIC DNA]</scope>
    <source>
        <strain evidence="1">ST1C</strain>
    </source>
</reference>
<evidence type="ECO:0000313" key="1">
    <source>
        <dbReference type="EMBL" id="KAA6386111.1"/>
    </source>
</evidence>
<comment type="caution">
    <text evidence="1">The sequence shown here is derived from an EMBL/GenBank/DDBJ whole genome shotgun (WGS) entry which is preliminary data.</text>
</comment>
<dbReference type="AlphaFoldDB" id="A0A5J4VU00"/>
<protein>
    <submittedName>
        <fullName evidence="1">Uncharacterized protein</fullName>
    </submittedName>
</protein>
<gene>
    <name evidence="1" type="ORF">EZS28_018361</name>
</gene>
<accession>A0A5J4VU00</accession>
<sequence length="98" mass="11181">MVAAQPQSTFVNEFLQNIKIDLLDPDQKITTPKQVPPNAVTASRALLQGLFRQIITQIDFYAEELSYEQVTQAKHPARAATDFVIQRRPPRHKILHNC</sequence>
<evidence type="ECO:0000313" key="2">
    <source>
        <dbReference type="Proteomes" id="UP000324800"/>
    </source>
</evidence>
<dbReference type="EMBL" id="SNRW01004956">
    <property type="protein sequence ID" value="KAA6386111.1"/>
    <property type="molecule type" value="Genomic_DNA"/>
</dbReference>
<organism evidence="1 2">
    <name type="scientific">Streblomastix strix</name>
    <dbReference type="NCBI Taxonomy" id="222440"/>
    <lineage>
        <taxon>Eukaryota</taxon>
        <taxon>Metamonada</taxon>
        <taxon>Preaxostyla</taxon>
        <taxon>Oxymonadida</taxon>
        <taxon>Streblomastigidae</taxon>
        <taxon>Streblomastix</taxon>
    </lineage>
</organism>
<name>A0A5J4VU00_9EUKA</name>